<evidence type="ECO:0000313" key="2">
    <source>
        <dbReference type="EMBL" id="GIF79441.1"/>
    </source>
</evidence>
<gene>
    <name evidence="2" type="ORF">Cba03nite_07900</name>
</gene>
<accession>A0A8J3JF07</accession>
<proteinExistence type="predicted"/>
<sequence>MGENGGMTYPLVEEAAKKAAVAWVSVGGPAYAVWCLPLEGRLHVVVGPGEQELPGLAEAERATVTLRGDHGGAVVTYPATVERVEPGGERWDAVAVTMAGKRLNAPGTAEALAERWGRECVLVALTPAGEPEPRGDASGSAEPRPTPAANATRKPFRLHRVRRR</sequence>
<reference evidence="2 3" key="1">
    <citation type="submission" date="2021-01" db="EMBL/GenBank/DDBJ databases">
        <title>Whole genome shotgun sequence of Catellatospora bangladeshensis NBRC 107357.</title>
        <authorList>
            <person name="Komaki H."/>
            <person name="Tamura T."/>
        </authorList>
    </citation>
    <scope>NUCLEOTIDE SEQUENCE [LARGE SCALE GENOMIC DNA]</scope>
    <source>
        <strain evidence="2 3">NBRC 107357</strain>
    </source>
</reference>
<organism evidence="2 3">
    <name type="scientific">Catellatospora bangladeshensis</name>
    <dbReference type="NCBI Taxonomy" id="310355"/>
    <lineage>
        <taxon>Bacteria</taxon>
        <taxon>Bacillati</taxon>
        <taxon>Actinomycetota</taxon>
        <taxon>Actinomycetes</taxon>
        <taxon>Micromonosporales</taxon>
        <taxon>Micromonosporaceae</taxon>
        <taxon>Catellatospora</taxon>
    </lineage>
</organism>
<evidence type="ECO:0000313" key="3">
    <source>
        <dbReference type="Proteomes" id="UP000601223"/>
    </source>
</evidence>
<feature type="region of interest" description="Disordered" evidence="1">
    <location>
        <begin position="126"/>
        <end position="164"/>
    </location>
</feature>
<dbReference type="EMBL" id="BONF01000005">
    <property type="protein sequence ID" value="GIF79441.1"/>
    <property type="molecule type" value="Genomic_DNA"/>
</dbReference>
<name>A0A8J3JF07_9ACTN</name>
<keyword evidence="3" id="KW-1185">Reference proteome</keyword>
<protein>
    <submittedName>
        <fullName evidence="2">Uncharacterized protein</fullName>
    </submittedName>
</protein>
<dbReference type="Proteomes" id="UP000601223">
    <property type="component" value="Unassembled WGS sequence"/>
</dbReference>
<evidence type="ECO:0000256" key="1">
    <source>
        <dbReference type="SAM" id="MobiDB-lite"/>
    </source>
</evidence>
<feature type="compositionally biased region" description="Basic residues" evidence="1">
    <location>
        <begin position="154"/>
        <end position="164"/>
    </location>
</feature>
<comment type="caution">
    <text evidence="2">The sequence shown here is derived from an EMBL/GenBank/DDBJ whole genome shotgun (WGS) entry which is preliminary data.</text>
</comment>
<dbReference type="AlphaFoldDB" id="A0A8J3JF07"/>